<reference evidence="2" key="1">
    <citation type="submission" date="2022-11" db="UniProtKB">
        <authorList>
            <consortium name="WormBaseParasite"/>
        </authorList>
    </citation>
    <scope>IDENTIFICATION</scope>
</reference>
<evidence type="ECO:0000313" key="1">
    <source>
        <dbReference type="Proteomes" id="UP000887580"/>
    </source>
</evidence>
<dbReference type="WBParaSite" id="PS1159_v2.g13523.t1">
    <property type="protein sequence ID" value="PS1159_v2.g13523.t1"/>
    <property type="gene ID" value="PS1159_v2.g13523"/>
</dbReference>
<evidence type="ECO:0000313" key="2">
    <source>
        <dbReference type="WBParaSite" id="PS1159_v2.g13523.t1"/>
    </source>
</evidence>
<dbReference type="Proteomes" id="UP000887580">
    <property type="component" value="Unplaced"/>
</dbReference>
<sequence>LADFGLASVLEDEKALYDVCGTPTYVAPEILAELGYNTKVDIWSAGIIIYVLLCGFPPFMSMEEHSQDALFEQILRGRFGFPSPIWDNISYSAKALIQGLLNLDVEERFTAEQILDYHWVKGLADVHEEFEEIARVCVEARLTQEAEMDDVDASNGFEESNAEYYWSRRASMDELSESHGGNRYSPLAESEASFTAVYTPRK</sequence>
<protein>
    <submittedName>
        <fullName evidence="2">Protein kinase domain-containing protein</fullName>
    </submittedName>
</protein>
<name>A0AC35F3V4_9BILA</name>
<organism evidence="1 2">
    <name type="scientific">Panagrolaimus sp. PS1159</name>
    <dbReference type="NCBI Taxonomy" id="55785"/>
    <lineage>
        <taxon>Eukaryota</taxon>
        <taxon>Metazoa</taxon>
        <taxon>Ecdysozoa</taxon>
        <taxon>Nematoda</taxon>
        <taxon>Chromadorea</taxon>
        <taxon>Rhabditida</taxon>
        <taxon>Tylenchina</taxon>
        <taxon>Panagrolaimomorpha</taxon>
        <taxon>Panagrolaimoidea</taxon>
        <taxon>Panagrolaimidae</taxon>
        <taxon>Panagrolaimus</taxon>
    </lineage>
</organism>
<proteinExistence type="predicted"/>
<accession>A0AC35F3V4</accession>